<name>A0A0H5S9D1_BRUMA</name>
<sequence>MLEYCDLLYLPILTTDKLWIVITAICLLDTTEPADGQFPFMKSKKRRYKLIPFYDGDIKISDPSKPALIQDLSLLSHVLNNTADTVFGSKDIARDSLTFFADLDQIMMQWLFLFLICSSIFHMAACVCIGCCACYVFKNDIRNTLKFAKRQAKSPDQTPAANDVIGGESPAEPSPRASVSADAQAKAIDVLNRLTIEMNDNIYNF</sequence>
<dbReference type="EMBL" id="LN856992">
    <property type="protein sequence ID" value="CRZ24989.1"/>
    <property type="molecule type" value="Genomic_DNA"/>
</dbReference>
<feature type="transmembrane region" description="Helical" evidence="2">
    <location>
        <begin position="110"/>
        <end position="137"/>
    </location>
</feature>
<keyword evidence="2" id="KW-1133">Transmembrane helix</keyword>
<keyword evidence="2" id="KW-0472">Membrane</keyword>
<feature type="region of interest" description="Disordered" evidence="1">
    <location>
        <begin position="152"/>
        <end position="179"/>
    </location>
</feature>
<proteinExistence type="predicted"/>
<evidence type="ECO:0000313" key="3">
    <source>
        <dbReference type="EMBL" id="CRZ24989.1"/>
    </source>
</evidence>
<dbReference type="OMA" id="VCIGCCA"/>
<gene>
    <name evidence="3" type="ORF">Bm10390</name>
    <name evidence="3" type="ORF">BM_Bm10390</name>
</gene>
<dbReference type="AlphaFoldDB" id="A0A0H5S9D1"/>
<evidence type="ECO:0000256" key="2">
    <source>
        <dbReference type="SAM" id="Phobius"/>
    </source>
</evidence>
<keyword evidence="2" id="KW-0812">Transmembrane</keyword>
<reference evidence="3" key="1">
    <citation type="journal article" date="2007" name="Science">
        <title>Draft genome of the filarial nematode parasite Brugia malayi.</title>
        <authorList>
            <person name="Ghedin E."/>
            <person name="Wang S."/>
            <person name="Spiro D."/>
            <person name="Caler E."/>
            <person name="Zhao Q."/>
            <person name="Crabtree J."/>
            <person name="Allen J.E."/>
            <person name="Delcher A.L."/>
            <person name="Guiliano D.B."/>
            <person name="Miranda-Saavedra D."/>
            <person name="Angiuoli S.V."/>
            <person name="Creasy T."/>
            <person name="Amedeo P."/>
            <person name="Haas B."/>
            <person name="El-Sayed N.M."/>
            <person name="Wortman J.R."/>
            <person name="Feldblyum T."/>
            <person name="Tallon L."/>
            <person name="Schatz M."/>
            <person name="Shumway M."/>
            <person name="Koo H."/>
            <person name="Salzberg S.L."/>
            <person name="Schobel S."/>
            <person name="Pertea M."/>
            <person name="Pop M."/>
            <person name="White O."/>
            <person name="Barton G.J."/>
            <person name="Carlow C.K."/>
            <person name="Crawford M.J."/>
            <person name="Daub J."/>
            <person name="Dimmic M.W."/>
            <person name="Estes C.F."/>
            <person name="Foster J.M."/>
            <person name="Ganatra M."/>
            <person name="Gregory W.F."/>
            <person name="Johnson N.M."/>
            <person name="Jin J."/>
            <person name="Komuniecki R."/>
            <person name="Korf I."/>
            <person name="Kumar S."/>
            <person name="Laney S."/>
            <person name="Li B.W."/>
            <person name="Li W."/>
            <person name="Lindblom T.H."/>
            <person name="Lustigman S."/>
            <person name="Ma D."/>
            <person name="Maina C.V."/>
            <person name="Martin D.M."/>
            <person name="McCarter J.P."/>
            <person name="McReynolds L."/>
            <person name="Mitreva M."/>
            <person name="Nutman T.B."/>
            <person name="Parkinson J."/>
            <person name="Peregrin-Alvarez J.M."/>
            <person name="Poole C."/>
            <person name="Ren Q."/>
            <person name="Saunders L."/>
            <person name="Sluder A.E."/>
            <person name="Smith K."/>
            <person name="Stanke M."/>
            <person name="Unnasch T.R."/>
            <person name="Ware J."/>
            <person name="Wei A.D."/>
            <person name="Weil G."/>
            <person name="Williams D.J."/>
            <person name="Zhang Y."/>
            <person name="Williams S.A."/>
            <person name="Fraser-Liggett C."/>
            <person name="Slatko B."/>
            <person name="Blaxter M.L."/>
            <person name="Scott A.L."/>
        </authorList>
    </citation>
    <scope>NUCLEOTIDE SEQUENCE</scope>
    <source>
        <strain evidence="3">FR3</strain>
    </source>
</reference>
<reference evidence="3" key="2">
    <citation type="submission" date="2012-12" db="EMBL/GenBank/DDBJ databases">
        <authorList>
            <person name="Gao Y.W."/>
            <person name="Fan S.T."/>
            <person name="Sun H.T."/>
            <person name="Wang Z."/>
            <person name="Gao X.L."/>
            <person name="Li Y.G."/>
            <person name="Wang T.C."/>
            <person name="Zhang K."/>
            <person name="Xu W.W."/>
            <person name="Yu Z.J."/>
            <person name="Xia X.Z."/>
        </authorList>
    </citation>
    <scope>NUCLEOTIDE SEQUENCE</scope>
    <source>
        <strain evidence="3">FR3</strain>
    </source>
</reference>
<accession>A0A0H5S9D1</accession>
<protein>
    <submittedName>
        <fullName evidence="3">Bm10390</fullName>
    </submittedName>
</protein>
<evidence type="ECO:0000256" key="1">
    <source>
        <dbReference type="SAM" id="MobiDB-lite"/>
    </source>
</evidence>
<organism evidence="3">
    <name type="scientific">Brugia malayi</name>
    <name type="common">Filarial nematode worm</name>
    <dbReference type="NCBI Taxonomy" id="6279"/>
    <lineage>
        <taxon>Eukaryota</taxon>
        <taxon>Metazoa</taxon>
        <taxon>Ecdysozoa</taxon>
        <taxon>Nematoda</taxon>
        <taxon>Chromadorea</taxon>
        <taxon>Rhabditida</taxon>
        <taxon>Spirurina</taxon>
        <taxon>Spiruromorpha</taxon>
        <taxon>Filarioidea</taxon>
        <taxon>Onchocercidae</taxon>
        <taxon>Brugia</taxon>
    </lineage>
</organism>